<name>A0A432WPS1_9GAMM</name>
<keyword evidence="2" id="KW-1185">Reference proteome</keyword>
<organism evidence="1 2">
    <name type="scientific">Aliidiomarina sanyensis</name>
    <dbReference type="NCBI Taxonomy" id="1249555"/>
    <lineage>
        <taxon>Bacteria</taxon>
        <taxon>Pseudomonadati</taxon>
        <taxon>Pseudomonadota</taxon>
        <taxon>Gammaproteobacteria</taxon>
        <taxon>Alteromonadales</taxon>
        <taxon>Idiomarinaceae</taxon>
        <taxon>Aliidiomarina</taxon>
    </lineage>
</organism>
<dbReference type="EMBL" id="PIPM01000002">
    <property type="protein sequence ID" value="RUO35784.1"/>
    <property type="molecule type" value="Genomic_DNA"/>
</dbReference>
<dbReference type="OrthoDB" id="6398409at2"/>
<accession>A0A432WPS1</accession>
<evidence type="ECO:0000313" key="2">
    <source>
        <dbReference type="Proteomes" id="UP000288405"/>
    </source>
</evidence>
<protein>
    <submittedName>
        <fullName evidence="1">Twin-arginine translocation pathway signal protein</fullName>
    </submittedName>
</protein>
<gene>
    <name evidence="1" type="ORF">CWE11_03225</name>
</gene>
<proteinExistence type="predicted"/>
<evidence type="ECO:0000313" key="1">
    <source>
        <dbReference type="EMBL" id="RUO35784.1"/>
    </source>
</evidence>
<comment type="caution">
    <text evidence="1">The sequence shown here is derived from an EMBL/GenBank/DDBJ whole genome shotgun (WGS) entry which is preliminary data.</text>
</comment>
<dbReference type="AlphaFoldDB" id="A0A432WPS1"/>
<dbReference type="RefSeq" id="WP_126776160.1">
    <property type="nucleotide sequence ID" value="NZ_PIPM01000002.1"/>
</dbReference>
<reference evidence="1 2" key="1">
    <citation type="journal article" date="2011" name="Front. Microbiol.">
        <title>Genomic signatures of strain selection and enhancement in Bacillus atrophaeus var. globigii, a historical biowarfare simulant.</title>
        <authorList>
            <person name="Gibbons H.S."/>
            <person name="Broomall S.M."/>
            <person name="McNew L.A."/>
            <person name="Daligault H."/>
            <person name="Chapman C."/>
            <person name="Bruce D."/>
            <person name="Karavis M."/>
            <person name="Krepps M."/>
            <person name="McGregor P.A."/>
            <person name="Hong C."/>
            <person name="Park K.H."/>
            <person name="Akmal A."/>
            <person name="Feldman A."/>
            <person name="Lin J.S."/>
            <person name="Chang W.E."/>
            <person name="Higgs B.W."/>
            <person name="Demirev P."/>
            <person name="Lindquist J."/>
            <person name="Liem A."/>
            <person name="Fochler E."/>
            <person name="Read T.D."/>
            <person name="Tapia R."/>
            <person name="Johnson S."/>
            <person name="Bishop-Lilly K.A."/>
            <person name="Detter C."/>
            <person name="Han C."/>
            <person name="Sozhamannan S."/>
            <person name="Rosenzweig C.N."/>
            <person name="Skowronski E.W."/>
        </authorList>
    </citation>
    <scope>NUCLEOTIDE SEQUENCE [LARGE SCALE GENOMIC DNA]</scope>
    <source>
        <strain evidence="1 2">GYP-17</strain>
    </source>
</reference>
<dbReference type="Proteomes" id="UP000288405">
    <property type="component" value="Unassembled WGS sequence"/>
</dbReference>
<sequence>MDRRTFLKLSIGAALVLGVSGTSIRWIHRARRAPEDGFQILRPQDRVFFAALLPIILAGHENFKPHLHATLQSLDSMLLHSSPAIQKQVYDLTDLATFSVTRGMTTGVWRDWSEVTSRHAAHFLDRWRHSRIGLFRQGYQGICQLCQMAWYGLPHAWDAVGYPGPPDFLEVLHR</sequence>